<keyword evidence="11" id="KW-1185">Reference proteome</keyword>
<gene>
    <name evidence="10" type="ORF">HYN46_13605</name>
</gene>
<dbReference type="CDD" id="cd04056">
    <property type="entry name" value="Peptidases_S53"/>
    <property type="match status" value="1"/>
</dbReference>
<dbReference type="PANTHER" id="PTHR14218">
    <property type="entry name" value="PROTEASE S8 TRIPEPTIDYL PEPTIDASE I CLN2"/>
    <property type="match status" value="1"/>
</dbReference>
<dbReference type="PROSITE" id="PS00138">
    <property type="entry name" value="SUBTILASE_SER"/>
    <property type="match status" value="1"/>
</dbReference>
<feature type="domain" description="Peptidase S53" evidence="9">
    <location>
        <begin position="232"/>
        <end position="585"/>
    </location>
</feature>
<evidence type="ECO:0000256" key="6">
    <source>
        <dbReference type="ARBA" id="ARBA00023145"/>
    </source>
</evidence>
<evidence type="ECO:0000256" key="8">
    <source>
        <dbReference type="SAM" id="SignalP"/>
    </source>
</evidence>
<keyword evidence="8" id="KW-0732">Signal</keyword>
<comment type="cofactor">
    <cofactor evidence="7">
        <name>Ca(2+)</name>
        <dbReference type="ChEBI" id="CHEBI:29108"/>
    </cofactor>
    <text evidence="7">Binds 1 Ca(2+) ion per subunit.</text>
</comment>
<evidence type="ECO:0000256" key="2">
    <source>
        <dbReference type="ARBA" id="ARBA00022723"/>
    </source>
</evidence>
<name>A0A345PBQ3_9GAMM</name>
<evidence type="ECO:0000256" key="3">
    <source>
        <dbReference type="ARBA" id="ARBA00022801"/>
    </source>
</evidence>
<sequence length="592" mass="61410">MESSMQVSDLFSAVAVRRVTLLSSMVSVVLMSLSAQAAEPWVSTKTHAFKHFDWATPSATTAIAGAASTAVSDVSATTAVPITLSLKLQNEAQLDKLVSYYLSGSARQYLTPAQFTQQFGPSQAQVDKVVSYLKKSGYTNITVSPNHLLVTATGTAAHANSAFNTKLKGFEKDGHHVFANSTDAQVPQSLGGIVETVLGLDTANVYRTFNHQVIATNAKPGSTTNATPAKVGHNPLDFATIYDAASLPKAINTTAAVVMWGDGTGAVKDLGTYTTANGLGAVATSVVKTGSASDSYTLTDAEWDMDSQTILGAAGGAIQKIIFYTSPDSPTNANVTNAMNRAVTDNLAKVIDGSFGECESGDTIAVNDAIFKQAITQGQTFSISSGDSGAFECNSGKPTSNYTVSSPAVSPYVIAVGGTALYTTGTTAYSSEVVWNQGLSKGKLGATGGGYSKIEAAPAWQSGITASSTWRGLPDVGFDADPNSGVKVYVNGVIQQWGGTSLAAPIFAGLWARLQSNNSNSLPFPAAAFYSYFSKSANAGLLHDVTSGNNGTSTYPGYTAVAGWDASTGFGSFDTAKLDAFLKQQTSIPTSF</sequence>
<keyword evidence="6" id="KW-0865">Zymogen</keyword>
<evidence type="ECO:0000256" key="4">
    <source>
        <dbReference type="ARBA" id="ARBA00022825"/>
    </source>
</evidence>
<dbReference type="InterPro" id="IPR050819">
    <property type="entry name" value="Tripeptidyl-peptidase_I"/>
</dbReference>
<feature type="signal peptide" evidence="8">
    <location>
        <begin position="1"/>
        <end position="37"/>
    </location>
</feature>
<dbReference type="SMART" id="SM00944">
    <property type="entry name" value="Pro-kuma_activ"/>
    <property type="match status" value="1"/>
</dbReference>
<keyword evidence="2 7" id="KW-0479">Metal-binding</keyword>
<dbReference type="GO" id="GO:0046872">
    <property type="term" value="F:metal ion binding"/>
    <property type="evidence" value="ECO:0007669"/>
    <property type="project" value="UniProtKB-UniRule"/>
</dbReference>
<proteinExistence type="predicted"/>
<keyword evidence="1 7" id="KW-0645">Protease</keyword>
<dbReference type="PROSITE" id="PS51695">
    <property type="entry name" value="SEDOLISIN"/>
    <property type="match status" value="1"/>
</dbReference>
<evidence type="ECO:0000313" key="11">
    <source>
        <dbReference type="Proteomes" id="UP000253940"/>
    </source>
</evidence>
<dbReference type="InterPro" id="IPR036852">
    <property type="entry name" value="Peptidase_S8/S53_dom_sf"/>
</dbReference>
<dbReference type="CDD" id="cd11377">
    <property type="entry name" value="Pro-peptidase_S53"/>
    <property type="match status" value="1"/>
</dbReference>
<evidence type="ECO:0000256" key="5">
    <source>
        <dbReference type="ARBA" id="ARBA00022837"/>
    </source>
</evidence>
<dbReference type="Pfam" id="PF00082">
    <property type="entry name" value="Peptidase_S8"/>
    <property type="match status" value="1"/>
</dbReference>
<feature type="active site" description="Charge relay system" evidence="7">
    <location>
        <position position="306"/>
    </location>
</feature>
<dbReference type="InterPro" id="IPR015366">
    <property type="entry name" value="S53_propep"/>
</dbReference>
<dbReference type="OrthoDB" id="6847547at2"/>
<dbReference type="AlphaFoldDB" id="A0A345PBQ3"/>
<dbReference type="PANTHER" id="PTHR14218:SF15">
    <property type="entry name" value="TRIPEPTIDYL-PEPTIDASE 1"/>
    <property type="match status" value="1"/>
</dbReference>
<dbReference type="InterPro" id="IPR030400">
    <property type="entry name" value="Sedolisin_dom"/>
</dbReference>
<dbReference type="KEGG" id="mbah:HYN46_13605"/>
<keyword evidence="4 7" id="KW-0720">Serine protease</keyword>
<keyword evidence="5 7" id="KW-0106">Calcium</keyword>
<dbReference type="InterPro" id="IPR000209">
    <property type="entry name" value="Peptidase_S8/S53_dom"/>
</dbReference>
<dbReference type="InterPro" id="IPR023828">
    <property type="entry name" value="Peptidase_S8_Ser-AS"/>
</dbReference>
<dbReference type="GO" id="GO:0006508">
    <property type="term" value="P:proteolysis"/>
    <property type="evidence" value="ECO:0007669"/>
    <property type="project" value="UniProtKB-KW"/>
</dbReference>
<dbReference type="Gene3D" id="3.40.50.200">
    <property type="entry name" value="Peptidase S8/S53 domain"/>
    <property type="match status" value="1"/>
</dbReference>
<feature type="binding site" evidence="7">
    <location>
        <position position="544"/>
    </location>
    <ligand>
        <name>Ca(2+)</name>
        <dbReference type="ChEBI" id="CHEBI:29108"/>
    </ligand>
</feature>
<feature type="binding site" evidence="7">
    <location>
        <position position="563"/>
    </location>
    <ligand>
        <name>Ca(2+)</name>
        <dbReference type="ChEBI" id="CHEBI:29108"/>
    </ligand>
</feature>
<dbReference type="SUPFAM" id="SSF52743">
    <property type="entry name" value="Subtilisin-like"/>
    <property type="match status" value="1"/>
</dbReference>
<dbReference type="Proteomes" id="UP000253940">
    <property type="component" value="Chromosome"/>
</dbReference>
<keyword evidence="3 7" id="KW-0378">Hydrolase</keyword>
<dbReference type="GO" id="GO:0004252">
    <property type="term" value="F:serine-type endopeptidase activity"/>
    <property type="evidence" value="ECO:0007669"/>
    <property type="project" value="UniProtKB-UniRule"/>
</dbReference>
<feature type="binding site" evidence="7">
    <location>
        <position position="545"/>
    </location>
    <ligand>
        <name>Ca(2+)</name>
        <dbReference type="ChEBI" id="CHEBI:29108"/>
    </ligand>
</feature>
<dbReference type="EMBL" id="CP031222">
    <property type="protein sequence ID" value="AXI04712.1"/>
    <property type="molecule type" value="Genomic_DNA"/>
</dbReference>
<feature type="binding site" evidence="7">
    <location>
        <position position="565"/>
    </location>
    <ligand>
        <name>Ca(2+)</name>
        <dbReference type="ChEBI" id="CHEBI:29108"/>
    </ligand>
</feature>
<feature type="chain" id="PRO_5016863806" evidence="8">
    <location>
        <begin position="38"/>
        <end position="592"/>
    </location>
</feature>
<feature type="active site" description="Charge relay system" evidence="7">
    <location>
        <position position="501"/>
    </location>
</feature>
<protein>
    <submittedName>
        <fullName evidence="10">Peptidase S53</fullName>
    </submittedName>
</protein>
<feature type="active site" description="Charge relay system" evidence="7">
    <location>
        <position position="302"/>
    </location>
</feature>
<reference evidence="10 11" key="1">
    <citation type="submission" date="2018-07" db="EMBL/GenBank/DDBJ databases">
        <title>Genome sequencing of Moraxellaceae gen. HYN0046.</title>
        <authorList>
            <person name="Kim M."/>
            <person name="Yi H."/>
        </authorList>
    </citation>
    <scope>NUCLEOTIDE SEQUENCE [LARGE SCALE GENOMIC DNA]</scope>
    <source>
        <strain evidence="10 11">HYN0046</strain>
    </source>
</reference>
<evidence type="ECO:0000256" key="7">
    <source>
        <dbReference type="PROSITE-ProRule" id="PRU01032"/>
    </source>
</evidence>
<dbReference type="SUPFAM" id="SSF54897">
    <property type="entry name" value="Protease propeptides/inhibitors"/>
    <property type="match status" value="1"/>
</dbReference>
<evidence type="ECO:0000313" key="10">
    <source>
        <dbReference type="EMBL" id="AXI04712.1"/>
    </source>
</evidence>
<dbReference type="GO" id="GO:0008240">
    <property type="term" value="F:tripeptidyl-peptidase activity"/>
    <property type="evidence" value="ECO:0007669"/>
    <property type="project" value="TreeGrafter"/>
</dbReference>
<dbReference type="Pfam" id="PF09286">
    <property type="entry name" value="Pro-kuma_activ"/>
    <property type="match status" value="1"/>
</dbReference>
<organism evidence="10 11">
    <name type="scientific">Aquirhabdus parva</name>
    <dbReference type="NCBI Taxonomy" id="2283318"/>
    <lineage>
        <taxon>Bacteria</taxon>
        <taxon>Pseudomonadati</taxon>
        <taxon>Pseudomonadota</taxon>
        <taxon>Gammaproteobacteria</taxon>
        <taxon>Moraxellales</taxon>
        <taxon>Moraxellaceae</taxon>
        <taxon>Aquirhabdus</taxon>
    </lineage>
</organism>
<evidence type="ECO:0000256" key="1">
    <source>
        <dbReference type="ARBA" id="ARBA00022670"/>
    </source>
</evidence>
<accession>A0A345PBQ3</accession>
<evidence type="ECO:0000259" key="9">
    <source>
        <dbReference type="PROSITE" id="PS51695"/>
    </source>
</evidence>